<dbReference type="CDD" id="cd00085">
    <property type="entry name" value="HNHc"/>
    <property type="match status" value="1"/>
</dbReference>
<proteinExistence type="predicted"/>
<organism evidence="1 2">
    <name type="scientific">Candidatus Colwellbacteria bacterium RIFCSPHIGHO2_12_FULL_44_17</name>
    <dbReference type="NCBI Taxonomy" id="1797689"/>
    <lineage>
        <taxon>Bacteria</taxon>
        <taxon>Candidatus Colwelliibacteriota</taxon>
    </lineage>
</organism>
<dbReference type="EMBL" id="MHIX01000041">
    <property type="protein sequence ID" value="OGY58543.1"/>
    <property type="molecule type" value="Genomic_DNA"/>
</dbReference>
<evidence type="ECO:0008006" key="3">
    <source>
        <dbReference type="Google" id="ProtNLM"/>
    </source>
</evidence>
<name>A0A1G1Z1M1_9BACT</name>
<evidence type="ECO:0000313" key="1">
    <source>
        <dbReference type="EMBL" id="OGY58543.1"/>
    </source>
</evidence>
<gene>
    <name evidence="1" type="ORF">A3F24_02195</name>
</gene>
<dbReference type="Proteomes" id="UP000178515">
    <property type="component" value="Unassembled WGS sequence"/>
</dbReference>
<dbReference type="AlphaFoldDB" id="A0A1G1Z1M1"/>
<evidence type="ECO:0000313" key="2">
    <source>
        <dbReference type="Proteomes" id="UP000178515"/>
    </source>
</evidence>
<sequence length="115" mass="13113">MADKRTYADRREELIRAVAKRRRKIKTLAIEYKGGACQVCGYHKYQGALDLHHANGKKEFGIGDKGYTRSWEKVKAELDKCVLVCANCHREIEGGVTQLSAERRIEKRGEFGETL</sequence>
<dbReference type="InterPro" id="IPR003615">
    <property type="entry name" value="HNH_nuc"/>
</dbReference>
<comment type="caution">
    <text evidence="1">The sequence shown here is derived from an EMBL/GenBank/DDBJ whole genome shotgun (WGS) entry which is preliminary data.</text>
</comment>
<protein>
    <recommendedName>
        <fullName evidence="3">HNH nuclease domain-containing protein</fullName>
    </recommendedName>
</protein>
<reference evidence="1 2" key="1">
    <citation type="journal article" date="2016" name="Nat. Commun.">
        <title>Thousands of microbial genomes shed light on interconnected biogeochemical processes in an aquifer system.</title>
        <authorList>
            <person name="Anantharaman K."/>
            <person name="Brown C.T."/>
            <person name="Hug L.A."/>
            <person name="Sharon I."/>
            <person name="Castelle C.J."/>
            <person name="Probst A.J."/>
            <person name="Thomas B.C."/>
            <person name="Singh A."/>
            <person name="Wilkins M.J."/>
            <person name="Karaoz U."/>
            <person name="Brodie E.L."/>
            <person name="Williams K.H."/>
            <person name="Hubbard S.S."/>
            <person name="Banfield J.F."/>
        </authorList>
    </citation>
    <scope>NUCLEOTIDE SEQUENCE [LARGE SCALE GENOMIC DNA]</scope>
</reference>
<accession>A0A1G1Z1M1</accession>